<keyword evidence="8" id="KW-0029">Amino-acid transport</keyword>
<dbReference type="GO" id="GO:0009734">
    <property type="term" value="P:auxin-activated signaling pathway"/>
    <property type="evidence" value="ECO:0007669"/>
    <property type="project" value="UniProtKB-KW"/>
</dbReference>
<evidence type="ECO:0000256" key="11">
    <source>
        <dbReference type="ARBA" id="ARBA00023294"/>
    </source>
</evidence>
<feature type="transmembrane region" description="Helical" evidence="14">
    <location>
        <begin position="140"/>
        <end position="159"/>
    </location>
</feature>
<evidence type="ECO:0000256" key="14">
    <source>
        <dbReference type="SAM" id="Phobius"/>
    </source>
</evidence>
<keyword evidence="18" id="KW-1185">Reference proteome</keyword>
<feature type="domain" description="Amino acid transporter transmembrane" evidence="15">
    <location>
        <begin position="110"/>
        <end position="238"/>
    </location>
</feature>
<organism evidence="16">
    <name type="scientific">Glycine max</name>
    <name type="common">Soybean</name>
    <name type="synonym">Glycine hispida</name>
    <dbReference type="NCBI Taxonomy" id="3847"/>
    <lineage>
        <taxon>Eukaryota</taxon>
        <taxon>Viridiplantae</taxon>
        <taxon>Streptophyta</taxon>
        <taxon>Embryophyta</taxon>
        <taxon>Tracheophyta</taxon>
        <taxon>Spermatophyta</taxon>
        <taxon>Magnoliopsida</taxon>
        <taxon>eudicotyledons</taxon>
        <taxon>Gunneridae</taxon>
        <taxon>Pentapetalae</taxon>
        <taxon>rosids</taxon>
        <taxon>fabids</taxon>
        <taxon>Fabales</taxon>
        <taxon>Fabaceae</taxon>
        <taxon>Papilionoideae</taxon>
        <taxon>50 kb inversion clade</taxon>
        <taxon>NPAAA clade</taxon>
        <taxon>indigoferoid/millettioid clade</taxon>
        <taxon>Phaseoleae</taxon>
        <taxon>Glycine</taxon>
        <taxon>Glycine subgen. Soja</taxon>
    </lineage>
</organism>
<evidence type="ECO:0000313" key="16">
    <source>
        <dbReference type="EMBL" id="KRH75803.1"/>
    </source>
</evidence>
<sequence length="313" mass="35671">MRLFTFKLESKLIARRRHHVTPSLRGSLVPLRRRHESSHFRFSDNDKSLPSSHRPKVRWKASSLPRRRSSQSRSRNRRKGHFVAGLHRSPFRENEEKVIALHPSTENIASFFGTCLNRLNAISSVGILSVPYALASEIRLSLAFLFAIATVVFYTYMLIKKCMDKYLNSRTYPDIGELAFGKIGRLIVSVPMYTKLYLVSIGFLILEANNLIWLDNLSLLSYVSASGVFAFTFIILSISWTATFDGVGFHQKVLLLCFLLTTMGCASMAMIGYLMFGADIESQITLNLLVNKENSKLAIYITLVRKFYCMYII</sequence>
<keyword evidence="6 14" id="KW-0812">Transmembrane</keyword>
<comment type="function">
    <text evidence="12">Carrier protein involved in proton-driven auxin influx. Mediates the formation of auxin gradient from developing leaves (site of auxin biosynthesis) to tips by contributing to the loading of auxin in vascular tissues and facilitating acropetal (base to tip) auxin transport within inner tissues of the root apex, and basipetal (tip to base) auxin transport within outer tissues of the root apex. May be involved in lateral roots and nodules formation.</text>
</comment>
<evidence type="ECO:0000313" key="17">
    <source>
        <dbReference type="EnsemblPlants" id="KRH75803"/>
    </source>
</evidence>
<dbReference type="GO" id="GO:0015171">
    <property type="term" value="F:amino acid transmembrane transporter activity"/>
    <property type="evidence" value="ECO:0000318"/>
    <property type="project" value="GO_Central"/>
</dbReference>
<proteinExistence type="inferred from homology"/>
<evidence type="ECO:0000256" key="13">
    <source>
        <dbReference type="SAM" id="MobiDB-lite"/>
    </source>
</evidence>
<dbReference type="InParanoid" id="A0A0R0LG36"/>
<evidence type="ECO:0000256" key="5">
    <source>
        <dbReference type="ARBA" id="ARBA00022475"/>
    </source>
</evidence>
<dbReference type="GO" id="GO:0005886">
    <property type="term" value="C:plasma membrane"/>
    <property type="evidence" value="ECO:0007669"/>
    <property type="project" value="UniProtKB-SubCell"/>
</dbReference>
<keyword evidence="9 14" id="KW-1133">Transmembrane helix</keyword>
<dbReference type="Proteomes" id="UP000008827">
    <property type="component" value="Chromosome 1"/>
</dbReference>
<dbReference type="GO" id="GO:0003333">
    <property type="term" value="P:amino acid transmembrane transport"/>
    <property type="evidence" value="ECO:0000318"/>
    <property type="project" value="GO_Central"/>
</dbReference>
<reference evidence="17" key="2">
    <citation type="submission" date="2018-02" db="UniProtKB">
        <authorList>
            <consortium name="EnsemblPlants"/>
        </authorList>
    </citation>
    <scope>IDENTIFICATION</scope>
    <source>
        <strain evidence="17">Williams 82</strain>
    </source>
</reference>
<feature type="transmembrane region" description="Helical" evidence="14">
    <location>
        <begin position="219"/>
        <end position="241"/>
    </location>
</feature>
<keyword evidence="4" id="KW-0813">Transport</keyword>
<evidence type="ECO:0000256" key="12">
    <source>
        <dbReference type="ARBA" id="ARBA00045588"/>
    </source>
</evidence>
<evidence type="ECO:0000256" key="3">
    <source>
        <dbReference type="ARBA" id="ARBA00005590"/>
    </source>
</evidence>
<reference evidence="16 17" key="1">
    <citation type="journal article" date="2010" name="Nature">
        <title>Genome sequence of the palaeopolyploid soybean.</title>
        <authorList>
            <person name="Schmutz J."/>
            <person name="Cannon S.B."/>
            <person name="Schlueter J."/>
            <person name="Ma J."/>
            <person name="Mitros T."/>
            <person name="Nelson W."/>
            <person name="Hyten D.L."/>
            <person name="Song Q."/>
            <person name="Thelen J.J."/>
            <person name="Cheng J."/>
            <person name="Xu D."/>
            <person name="Hellsten U."/>
            <person name="May G.D."/>
            <person name="Yu Y."/>
            <person name="Sakurai T."/>
            <person name="Umezawa T."/>
            <person name="Bhattacharyya M.K."/>
            <person name="Sandhu D."/>
            <person name="Valliyodan B."/>
            <person name="Lindquist E."/>
            <person name="Peto M."/>
            <person name="Grant D."/>
            <person name="Shu S."/>
            <person name="Goodstein D."/>
            <person name="Barry K."/>
            <person name="Futrell-Griggs M."/>
            <person name="Abernathy B."/>
            <person name="Du J."/>
            <person name="Tian Z."/>
            <person name="Zhu L."/>
            <person name="Gill N."/>
            <person name="Joshi T."/>
            <person name="Libault M."/>
            <person name="Sethuraman A."/>
            <person name="Zhang X.-C."/>
            <person name="Shinozaki K."/>
            <person name="Nguyen H.T."/>
            <person name="Wing R.A."/>
            <person name="Cregan P."/>
            <person name="Specht J."/>
            <person name="Grimwood J."/>
            <person name="Rokhsar D."/>
            <person name="Stacey G."/>
            <person name="Shoemaker R.C."/>
            <person name="Jackson S.A."/>
        </authorList>
    </citation>
    <scope>NUCLEOTIDE SEQUENCE</scope>
    <source>
        <strain evidence="17">cv. Williams 82</strain>
        <tissue evidence="16">Callus</tissue>
    </source>
</reference>
<dbReference type="EMBL" id="CM000834">
    <property type="protein sequence ID" value="KRH75803.1"/>
    <property type="molecule type" value="Genomic_DNA"/>
</dbReference>
<dbReference type="InterPro" id="IPR013057">
    <property type="entry name" value="AA_transpt_TM"/>
</dbReference>
<keyword evidence="5" id="KW-1003">Cell membrane</keyword>
<dbReference type="EnsemblPlants" id="KRH75803">
    <property type="protein sequence ID" value="KRH75803"/>
    <property type="gene ID" value="GLYMA_01G110700"/>
</dbReference>
<protein>
    <recommendedName>
        <fullName evidence="15">Amino acid transporter transmembrane domain-containing protein</fullName>
    </recommendedName>
</protein>
<dbReference type="GO" id="GO:0012505">
    <property type="term" value="C:endomembrane system"/>
    <property type="evidence" value="ECO:0007669"/>
    <property type="project" value="UniProtKB-SubCell"/>
</dbReference>
<evidence type="ECO:0000256" key="10">
    <source>
        <dbReference type="ARBA" id="ARBA00023136"/>
    </source>
</evidence>
<feature type="transmembrane region" description="Helical" evidence="14">
    <location>
        <begin position="253"/>
        <end position="276"/>
    </location>
</feature>
<evidence type="ECO:0000313" key="18">
    <source>
        <dbReference type="Proteomes" id="UP000008827"/>
    </source>
</evidence>
<dbReference type="AlphaFoldDB" id="A0A0R0LG36"/>
<accession>A0A0R0LG36</accession>
<keyword evidence="10 14" id="KW-0472">Membrane</keyword>
<evidence type="ECO:0000256" key="4">
    <source>
        <dbReference type="ARBA" id="ARBA00022448"/>
    </source>
</evidence>
<evidence type="ECO:0000256" key="6">
    <source>
        <dbReference type="ARBA" id="ARBA00022692"/>
    </source>
</evidence>
<dbReference type="Pfam" id="PF01490">
    <property type="entry name" value="Aa_trans"/>
    <property type="match status" value="1"/>
</dbReference>
<comment type="similarity">
    <text evidence="3">Belongs to the amino acid/polyamine transporter 2 family. Amino acid/auxin permease (AAAP) (TC 2.A.18.1) subfamily.</text>
</comment>
<evidence type="ECO:0000259" key="15">
    <source>
        <dbReference type="Pfam" id="PF01490"/>
    </source>
</evidence>
<feature type="region of interest" description="Disordered" evidence="13">
    <location>
        <begin position="39"/>
        <end position="79"/>
    </location>
</feature>
<evidence type="ECO:0000256" key="8">
    <source>
        <dbReference type="ARBA" id="ARBA00022970"/>
    </source>
</evidence>
<name>A0A0R0LG36_SOYBN</name>
<comment type="subcellular location">
    <subcellularLocation>
        <location evidence="2">Cell membrane</location>
    </subcellularLocation>
    <subcellularLocation>
        <location evidence="1">Endomembrane system</location>
        <topology evidence="1">Multi-pass membrane protein</topology>
    </subcellularLocation>
</comment>
<gene>
    <name evidence="16" type="ORF">GLYMA_01G110700</name>
</gene>
<dbReference type="GO" id="GO:0016020">
    <property type="term" value="C:membrane"/>
    <property type="evidence" value="ECO:0000318"/>
    <property type="project" value="GO_Central"/>
</dbReference>
<evidence type="ECO:0000256" key="9">
    <source>
        <dbReference type="ARBA" id="ARBA00022989"/>
    </source>
</evidence>
<dbReference type="Gramene" id="KRH75803">
    <property type="protein sequence ID" value="KRH75803"/>
    <property type="gene ID" value="GLYMA_01G110700"/>
</dbReference>
<dbReference type="GO" id="GO:0015293">
    <property type="term" value="F:symporter activity"/>
    <property type="evidence" value="ECO:0007669"/>
    <property type="project" value="UniProtKB-KW"/>
</dbReference>
<dbReference type="PANTHER" id="PTHR48017">
    <property type="entry name" value="OS05G0424000 PROTEIN-RELATED"/>
    <property type="match status" value="1"/>
</dbReference>
<feature type="compositionally biased region" description="Basic residues" evidence="13">
    <location>
        <begin position="53"/>
        <end position="79"/>
    </location>
</feature>
<feature type="transmembrane region" description="Helical" evidence="14">
    <location>
        <begin position="196"/>
        <end position="213"/>
    </location>
</feature>
<evidence type="ECO:0000256" key="7">
    <source>
        <dbReference type="ARBA" id="ARBA00022847"/>
    </source>
</evidence>
<keyword evidence="11" id="KW-0927">Auxin signaling pathway</keyword>
<evidence type="ECO:0000256" key="2">
    <source>
        <dbReference type="ARBA" id="ARBA00004236"/>
    </source>
</evidence>
<reference evidence="16" key="3">
    <citation type="submission" date="2018-07" db="EMBL/GenBank/DDBJ databases">
        <title>WGS assembly of Glycine max.</title>
        <authorList>
            <person name="Schmutz J."/>
            <person name="Cannon S."/>
            <person name="Schlueter J."/>
            <person name="Ma J."/>
            <person name="Mitros T."/>
            <person name="Nelson W."/>
            <person name="Hyten D."/>
            <person name="Song Q."/>
            <person name="Thelen J."/>
            <person name="Cheng J."/>
            <person name="Xu D."/>
            <person name="Hellsten U."/>
            <person name="May G."/>
            <person name="Yu Y."/>
            <person name="Sakurai T."/>
            <person name="Umezawa T."/>
            <person name="Bhattacharyya M."/>
            <person name="Sandhu D."/>
            <person name="Valliyodan B."/>
            <person name="Lindquist E."/>
            <person name="Peto M."/>
            <person name="Grant D."/>
            <person name="Shu S."/>
            <person name="Goodstein D."/>
            <person name="Barry K."/>
            <person name="Futrell-Griggs M."/>
            <person name="Abernathy B."/>
            <person name="Du J."/>
            <person name="Tian Z."/>
            <person name="Zhu L."/>
            <person name="Gill N."/>
            <person name="Joshi T."/>
            <person name="Libault M."/>
            <person name="Sethuraman A."/>
            <person name="Zhang X."/>
            <person name="Shinozaki K."/>
            <person name="Nguyen H."/>
            <person name="Wing R."/>
            <person name="Cregan P."/>
            <person name="Specht J."/>
            <person name="Grimwood J."/>
            <person name="Rokhsar D."/>
            <person name="Stacey G."/>
            <person name="Shoemaker R."/>
            <person name="Jackson S."/>
        </authorList>
    </citation>
    <scope>NUCLEOTIDE SEQUENCE</scope>
    <source>
        <tissue evidence="16">Callus</tissue>
    </source>
</reference>
<evidence type="ECO:0000256" key="1">
    <source>
        <dbReference type="ARBA" id="ARBA00004127"/>
    </source>
</evidence>
<keyword evidence="7" id="KW-0769">Symport</keyword>